<proteinExistence type="inferred from homology"/>
<protein>
    <submittedName>
        <fullName evidence="5">Catechol o-methyltransferase domain-containing protein</fullName>
    </submittedName>
</protein>
<dbReference type="InterPro" id="IPR002935">
    <property type="entry name" value="SAM_O-MeTrfase"/>
</dbReference>
<keyword evidence="2" id="KW-0808">Transferase</keyword>
<evidence type="ECO:0000256" key="2">
    <source>
        <dbReference type="ARBA" id="ARBA00022679"/>
    </source>
</evidence>
<dbReference type="GO" id="GO:0032259">
    <property type="term" value="P:methylation"/>
    <property type="evidence" value="ECO:0007669"/>
    <property type="project" value="UniProtKB-KW"/>
</dbReference>
<dbReference type="PANTHER" id="PTHR10509">
    <property type="entry name" value="O-METHYLTRANSFERASE-RELATED"/>
    <property type="match status" value="1"/>
</dbReference>
<name>A0AAV7ZV77_9EUKA</name>
<dbReference type="PANTHER" id="PTHR10509:SF14">
    <property type="entry name" value="CAFFEOYL-COA O-METHYLTRANSFERASE 3-RELATED"/>
    <property type="match status" value="1"/>
</dbReference>
<evidence type="ECO:0000313" key="6">
    <source>
        <dbReference type="Proteomes" id="UP001146793"/>
    </source>
</evidence>
<dbReference type="GO" id="GO:0008757">
    <property type="term" value="F:S-adenosylmethionine-dependent methyltransferase activity"/>
    <property type="evidence" value="ECO:0007669"/>
    <property type="project" value="TreeGrafter"/>
</dbReference>
<organism evidence="5 6">
    <name type="scientific">Anaeramoeba flamelloides</name>
    <dbReference type="NCBI Taxonomy" id="1746091"/>
    <lineage>
        <taxon>Eukaryota</taxon>
        <taxon>Metamonada</taxon>
        <taxon>Anaeramoebidae</taxon>
        <taxon>Anaeramoeba</taxon>
    </lineage>
</organism>
<evidence type="ECO:0000313" key="5">
    <source>
        <dbReference type="EMBL" id="KAJ3444731.1"/>
    </source>
</evidence>
<dbReference type="AlphaFoldDB" id="A0AAV7ZV77"/>
<evidence type="ECO:0000256" key="3">
    <source>
        <dbReference type="ARBA" id="ARBA00022691"/>
    </source>
</evidence>
<dbReference type="EMBL" id="JANTQA010000023">
    <property type="protein sequence ID" value="KAJ3444731.1"/>
    <property type="molecule type" value="Genomic_DNA"/>
</dbReference>
<comment type="caution">
    <text evidence="5">The sequence shown here is derived from an EMBL/GenBank/DDBJ whole genome shotgun (WGS) entry which is preliminary data.</text>
</comment>
<keyword evidence="3" id="KW-0949">S-adenosyl-L-methionine</keyword>
<dbReference type="InterPro" id="IPR050362">
    <property type="entry name" value="Cation-dep_OMT"/>
</dbReference>
<dbReference type="Pfam" id="PF01596">
    <property type="entry name" value="Methyltransf_3"/>
    <property type="match status" value="1"/>
</dbReference>
<comment type="similarity">
    <text evidence="4">Belongs to the class I-like SAM-binding methyltransferase superfamily. Cation-dependent O-methyltransferase family.</text>
</comment>
<evidence type="ECO:0000256" key="1">
    <source>
        <dbReference type="ARBA" id="ARBA00022603"/>
    </source>
</evidence>
<reference evidence="5" key="1">
    <citation type="submission" date="2022-08" db="EMBL/GenBank/DDBJ databases">
        <title>Novel sulphate-reducing endosymbionts in the free-living metamonad Anaeramoeba.</title>
        <authorList>
            <person name="Jerlstrom-Hultqvist J."/>
            <person name="Cepicka I."/>
            <person name="Gallot-Lavallee L."/>
            <person name="Salas-Leiva D."/>
            <person name="Curtis B.A."/>
            <person name="Zahonova K."/>
            <person name="Pipaliya S."/>
            <person name="Dacks J."/>
            <person name="Roger A.J."/>
        </authorList>
    </citation>
    <scope>NUCLEOTIDE SEQUENCE</scope>
    <source>
        <strain evidence="5">Busselton2</strain>
    </source>
</reference>
<dbReference type="PROSITE" id="PS51682">
    <property type="entry name" value="SAM_OMT_I"/>
    <property type="match status" value="1"/>
</dbReference>
<gene>
    <name evidence="5" type="ORF">M0812_10592</name>
</gene>
<accession>A0AAV7ZV77</accession>
<dbReference type="Gene3D" id="3.40.50.150">
    <property type="entry name" value="Vaccinia Virus protein VP39"/>
    <property type="match status" value="1"/>
</dbReference>
<sequence>MTFKGSKNKEGLSSQLIQYINQTTVKESEILEKCRTETLQMKNHFCQIPPDEGQLLKLLIRMNNCKKGIEVGVFTGYSSLCFLEALPEEGRLIGLDISEEFTKKALNYIKEAGFSSKYDLRIGPATESLKKMCQNEELLGTFDFMFIDADKTGYDSYYEYGLKLLHQNGLIIIDNTLWHGRVHKKEDQSDSTVSIRNLNLKIANDERVFSSLLTVGDGVTLCIKK</sequence>
<evidence type="ECO:0000256" key="4">
    <source>
        <dbReference type="ARBA" id="ARBA00023453"/>
    </source>
</evidence>
<dbReference type="InterPro" id="IPR029063">
    <property type="entry name" value="SAM-dependent_MTases_sf"/>
</dbReference>
<dbReference type="SUPFAM" id="SSF53335">
    <property type="entry name" value="S-adenosyl-L-methionine-dependent methyltransferases"/>
    <property type="match status" value="1"/>
</dbReference>
<keyword evidence="1" id="KW-0489">Methyltransferase</keyword>
<dbReference type="Proteomes" id="UP001146793">
    <property type="component" value="Unassembled WGS sequence"/>
</dbReference>
<dbReference type="GO" id="GO:0008171">
    <property type="term" value="F:O-methyltransferase activity"/>
    <property type="evidence" value="ECO:0007669"/>
    <property type="project" value="InterPro"/>
</dbReference>